<dbReference type="VEuPathDB" id="FungiDB:GGTG_06147"/>
<dbReference type="InterPro" id="IPR036770">
    <property type="entry name" value="Ankyrin_rpt-contain_sf"/>
</dbReference>
<name>J3NXZ2_GAET3</name>
<dbReference type="PROSITE" id="PS50088">
    <property type="entry name" value="ANK_REPEAT"/>
    <property type="match status" value="1"/>
</dbReference>
<keyword evidence="5" id="KW-0812">Transmembrane</keyword>
<dbReference type="STRING" id="644352.J3NXZ2"/>
<keyword evidence="5" id="KW-0472">Membrane</keyword>
<dbReference type="EMBL" id="GL385397">
    <property type="protein sequence ID" value="EJT76225.1"/>
    <property type="molecule type" value="Genomic_DNA"/>
</dbReference>
<sequence length="640" mass="68821">MGSQYRPQARDARELEAGLPVAQSEKAGLTSTPSTHPEPRDHPQQSMLTPRRLFLGLAVCLVLWLGLTTAAPTRQNSCLPPHDVKDASSGSAQAPLPDPIKDMASSTQTESPFACLMDAVSPEALHEVLHRYFPNRFKDGVYESDHSAMEAVHRADPPLATSLARIARRQNGTAPGPTTSTTATPPVDNNTPTAQLPRVTPTPNTTPSVSTTSTTRSQSSNPDAGTTTPPTRTSSSTPRPQKPQTTTYTSTASNGEVTVVTATTFVPAEPAETADRTQAGGSLQTNAAVARPRGVGVEALAGVVIGGLFLRFERIGDSLLASYRDLWGLLTGVAAQNGTFEIVCVMDGLDKCRGQGRVLIAESLHRFYGPTHVGDTAQQQPPASGCRLKFLLTSRPEVDLQSRPDHEVYSIEGLKPVPEGQVRAKLAELCGSLATVVDRRVYFLHQTARGFLADADAIRAPPEPVAASDITSDEFENDSPENPQHDKPCRVIALRRIWKSSLSPVQAHQWLGKICFTYLASIACDLGFKRGYKDAVQIQTHTKFFDYSQYGNESAVKVLIDSGTVDVDAEDSSGRTPLSYAAEGGFEPVVKTLLNSGTLEVDAEDSYYGRTSSAFLLCTRRIHDLTPKKLSPTPPQAVAK</sequence>
<dbReference type="eggNOG" id="ENOG502SURR">
    <property type="taxonomic scope" value="Eukaryota"/>
</dbReference>
<evidence type="ECO:0000256" key="4">
    <source>
        <dbReference type="SAM" id="MobiDB-lite"/>
    </source>
</evidence>
<feature type="compositionally biased region" description="Low complexity" evidence="4">
    <location>
        <begin position="172"/>
        <end position="186"/>
    </location>
</feature>
<dbReference type="InterPro" id="IPR002110">
    <property type="entry name" value="Ankyrin_rpt"/>
</dbReference>
<reference evidence="6" key="3">
    <citation type="submission" date="2010-09" db="EMBL/GenBank/DDBJ databases">
        <title>Annotation of Gaeumannomyces graminis var. tritici R3-111a-1.</title>
        <authorList>
            <consortium name="The Broad Institute Genome Sequencing Platform"/>
            <person name="Ma L.-J."/>
            <person name="Dead R."/>
            <person name="Young S.K."/>
            <person name="Zeng Q."/>
            <person name="Gargeya S."/>
            <person name="Fitzgerald M."/>
            <person name="Haas B."/>
            <person name="Abouelleil A."/>
            <person name="Alvarado L."/>
            <person name="Arachchi H.M."/>
            <person name="Berlin A."/>
            <person name="Brown A."/>
            <person name="Chapman S.B."/>
            <person name="Chen Z."/>
            <person name="Dunbar C."/>
            <person name="Freedman E."/>
            <person name="Gearin G."/>
            <person name="Gellesch M."/>
            <person name="Goldberg J."/>
            <person name="Griggs A."/>
            <person name="Gujja S."/>
            <person name="Heiman D."/>
            <person name="Howarth C."/>
            <person name="Larson L."/>
            <person name="Lui A."/>
            <person name="MacDonald P.J.P."/>
            <person name="Mehta T."/>
            <person name="Montmayeur A."/>
            <person name="Murphy C."/>
            <person name="Neiman D."/>
            <person name="Pearson M."/>
            <person name="Priest M."/>
            <person name="Roberts A."/>
            <person name="Saif S."/>
            <person name="Shea T."/>
            <person name="Shenoy N."/>
            <person name="Sisk P."/>
            <person name="Stolte C."/>
            <person name="Sykes S."/>
            <person name="Yandava C."/>
            <person name="Wortman J."/>
            <person name="Nusbaum C."/>
            <person name="Birren B."/>
        </authorList>
    </citation>
    <scope>NUCLEOTIDE SEQUENCE</scope>
    <source>
        <strain evidence="6">R3-111a-1</strain>
    </source>
</reference>
<reference evidence="6" key="2">
    <citation type="submission" date="2010-07" db="EMBL/GenBank/DDBJ databases">
        <authorList>
            <consortium name="The Broad Institute Genome Sequencing Platform"/>
            <consortium name="Broad Institute Genome Sequencing Center for Infectious Disease"/>
            <person name="Ma L.-J."/>
            <person name="Dead R."/>
            <person name="Young S."/>
            <person name="Zeng Q."/>
            <person name="Koehrsen M."/>
            <person name="Alvarado L."/>
            <person name="Berlin A."/>
            <person name="Chapman S.B."/>
            <person name="Chen Z."/>
            <person name="Freedman E."/>
            <person name="Gellesch M."/>
            <person name="Goldberg J."/>
            <person name="Griggs A."/>
            <person name="Gujja S."/>
            <person name="Heilman E.R."/>
            <person name="Heiman D."/>
            <person name="Hepburn T."/>
            <person name="Howarth C."/>
            <person name="Jen D."/>
            <person name="Larson L."/>
            <person name="Mehta T."/>
            <person name="Neiman D."/>
            <person name="Pearson M."/>
            <person name="Roberts A."/>
            <person name="Saif S."/>
            <person name="Shea T."/>
            <person name="Shenoy N."/>
            <person name="Sisk P."/>
            <person name="Stolte C."/>
            <person name="Sykes S."/>
            <person name="Walk T."/>
            <person name="White J."/>
            <person name="Yandava C."/>
            <person name="Haas B."/>
            <person name="Nusbaum C."/>
            <person name="Birren B."/>
        </authorList>
    </citation>
    <scope>NUCLEOTIDE SEQUENCE</scope>
    <source>
        <strain evidence="6">R3-111a-1</strain>
    </source>
</reference>
<dbReference type="PANTHER" id="PTHR23206:SF8">
    <property type="entry name" value="ANKYRIN REPEAT AND KH DOMAIN-CONTAINING 1"/>
    <property type="match status" value="1"/>
</dbReference>
<dbReference type="Gene3D" id="1.25.40.20">
    <property type="entry name" value="Ankyrin repeat-containing domain"/>
    <property type="match status" value="1"/>
</dbReference>
<organism evidence="6">
    <name type="scientific">Gaeumannomyces tritici (strain R3-111a-1)</name>
    <name type="common">Wheat and barley take-all root rot fungus</name>
    <name type="synonym">Gaeumannomyces graminis var. tritici</name>
    <dbReference type="NCBI Taxonomy" id="644352"/>
    <lineage>
        <taxon>Eukaryota</taxon>
        <taxon>Fungi</taxon>
        <taxon>Dikarya</taxon>
        <taxon>Ascomycota</taxon>
        <taxon>Pezizomycotina</taxon>
        <taxon>Sordariomycetes</taxon>
        <taxon>Sordariomycetidae</taxon>
        <taxon>Magnaporthales</taxon>
        <taxon>Magnaporthaceae</taxon>
        <taxon>Gaeumannomyces</taxon>
    </lineage>
</organism>
<evidence type="ECO:0000256" key="1">
    <source>
        <dbReference type="ARBA" id="ARBA00022737"/>
    </source>
</evidence>
<dbReference type="SMART" id="SM00248">
    <property type="entry name" value="ANK"/>
    <property type="match status" value="2"/>
</dbReference>
<accession>J3NXZ2</accession>
<feature type="region of interest" description="Disordered" evidence="4">
    <location>
        <begin position="74"/>
        <end position="96"/>
    </location>
</feature>
<dbReference type="Proteomes" id="UP000006039">
    <property type="component" value="Unassembled WGS sequence"/>
</dbReference>
<feature type="transmembrane region" description="Helical" evidence="5">
    <location>
        <begin position="53"/>
        <end position="71"/>
    </location>
</feature>
<reference evidence="7" key="5">
    <citation type="submission" date="2018-04" db="UniProtKB">
        <authorList>
            <consortium name="EnsemblFungi"/>
        </authorList>
    </citation>
    <scope>IDENTIFICATION</scope>
    <source>
        <strain evidence="7">R3-111a-1</strain>
    </source>
</reference>
<dbReference type="PROSITE" id="PS50297">
    <property type="entry name" value="ANK_REP_REGION"/>
    <property type="match status" value="1"/>
</dbReference>
<feature type="region of interest" description="Disordered" evidence="4">
    <location>
        <begin position="170"/>
        <end position="255"/>
    </location>
</feature>
<dbReference type="PANTHER" id="PTHR23206">
    <property type="entry name" value="MASK PROTEIN"/>
    <property type="match status" value="1"/>
</dbReference>
<feature type="region of interest" description="Disordered" evidence="4">
    <location>
        <begin position="1"/>
        <end position="45"/>
    </location>
</feature>
<dbReference type="Pfam" id="PF12796">
    <property type="entry name" value="Ank_2"/>
    <property type="match status" value="1"/>
</dbReference>
<gene>
    <name evidence="7" type="primary">20346605</name>
    <name evidence="6" type="ORF">GGTG_06147</name>
</gene>
<reference evidence="7" key="4">
    <citation type="journal article" date="2015" name="G3 (Bethesda)">
        <title>Genome sequences of three phytopathogenic species of the Magnaporthaceae family of fungi.</title>
        <authorList>
            <person name="Okagaki L.H."/>
            <person name="Nunes C.C."/>
            <person name="Sailsbery J."/>
            <person name="Clay B."/>
            <person name="Brown D."/>
            <person name="John T."/>
            <person name="Oh Y."/>
            <person name="Young N."/>
            <person name="Fitzgerald M."/>
            <person name="Haas B.J."/>
            <person name="Zeng Q."/>
            <person name="Young S."/>
            <person name="Adiconis X."/>
            <person name="Fan L."/>
            <person name="Levin J.Z."/>
            <person name="Mitchell T.K."/>
            <person name="Okubara P.A."/>
            <person name="Farman M.L."/>
            <person name="Kohn L.M."/>
            <person name="Birren B."/>
            <person name="Ma L.-J."/>
            <person name="Dean R.A."/>
        </authorList>
    </citation>
    <scope>NUCLEOTIDE SEQUENCE</scope>
    <source>
        <strain evidence="7">R3-111a-1</strain>
    </source>
</reference>
<feature type="repeat" description="ANK" evidence="3">
    <location>
        <begin position="573"/>
        <end position="597"/>
    </location>
</feature>
<dbReference type="OrthoDB" id="5427732at2759"/>
<keyword evidence="8" id="KW-1185">Reference proteome</keyword>
<dbReference type="SUPFAM" id="SSF48403">
    <property type="entry name" value="Ankyrin repeat"/>
    <property type="match status" value="1"/>
</dbReference>
<keyword evidence="5" id="KW-1133">Transmembrane helix</keyword>
<dbReference type="EnsemblFungi" id="EJT76225">
    <property type="protein sequence ID" value="EJT76225"/>
    <property type="gene ID" value="GGTG_06147"/>
</dbReference>
<proteinExistence type="predicted"/>
<dbReference type="AlphaFoldDB" id="J3NXZ2"/>
<keyword evidence="2 3" id="KW-0040">ANK repeat</keyword>
<dbReference type="InterPro" id="IPR051631">
    <property type="entry name" value="Ankyrin-KH/SAM_domain"/>
</dbReference>
<evidence type="ECO:0000313" key="7">
    <source>
        <dbReference type="EnsemblFungi" id="EJT76225"/>
    </source>
</evidence>
<reference evidence="8" key="1">
    <citation type="submission" date="2010-07" db="EMBL/GenBank/DDBJ databases">
        <title>The genome sequence of Gaeumannomyces graminis var. tritici strain R3-111a-1.</title>
        <authorList>
            <consortium name="The Broad Institute Genome Sequencing Platform"/>
            <person name="Ma L.-J."/>
            <person name="Dead R."/>
            <person name="Young S."/>
            <person name="Zeng Q."/>
            <person name="Koehrsen M."/>
            <person name="Alvarado L."/>
            <person name="Berlin A."/>
            <person name="Chapman S.B."/>
            <person name="Chen Z."/>
            <person name="Freedman E."/>
            <person name="Gellesch M."/>
            <person name="Goldberg J."/>
            <person name="Griggs A."/>
            <person name="Gujja S."/>
            <person name="Heilman E.R."/>
            <person name="Heiman D."/>
            <person name="Hepburn T."/>
            <person name="Howarth C."/>
            <person name="Jen D."/>
            <person name="Larson L."/>
            <person name="Mehta T."/>
            <person name="Neiman D."/>
            <person name="Pearson M."/>
            <person name="Roberts A."/>
            <person name="Saif S."/>
            <person name="Shea T."/>
            <person name="Shenoy N."/>
            <person name="Sisk P."/>
            <person name="Stolte C."/>
            <person name="Sykes S."/>
            <person name="Walk T."/>
            <person name="White J."/>
            <person name="Yandava C."/>
            <person name="Haas B."/>
            <person name="Nusbaum C."/>
            <person name="Birren B."/>
        </authorList>
    </citation>
    <scope>NUCLEOTIDE SEQUENCE [LARGE SCALE GENOMIC DNA]</scope>
    <source>
        <strain evidence="8">R3-111a-1</strain>
    </source>
</reference>
<evidence type="ECO:0000313" key="6">
    <source>
        <dbReference type="EMBL" id="EJT76225.1"/>
    </source>
</evidence>
<dbReference type="RefSeq" id="XP_009222225.1">
    <property type="nucleotide sequence ID" value="XM_009223961.1"/>
</dbReference>
<evidence type="ECO:0000256" key="3">
    <source>
        <dbReference type="PROSITE-ProRule" id="PRU00023"/>
    </source>
</evidence>
<keyword evidence="1" id="KW-0677">Repeat</keyword>
<evidence type="ECO:0000256" key="2">
    <source>
        <dbReference type="ARBA" id="ARBA00023043"/>
    </source>
</evidence>
<dbReference type="GO" id="GO:0005737">
    <property type="term" value="C:cytoplasm"/>
    <property type="evidence" value="ECO:0007669"/>
    <property type="project" value="TreeGrafter"/>
</dbReference>
<dbReference type="GeneID" id="20346605"/>
<feature type="compositionally biased region" description="Low complexity" evidence="4">
    <location>
        <begin position="197"/>
        <end position="249"/>
    </location>
</feature>
<protein>
    <submittedName>
        <fullName evidence="6 7">Uncharacterized protein</fullName>
    </submittedName>
</protein>
<evidence type="ECO:0000313" key="8">
    <source>
        <dbReference type="Proteomes" id="UP000006039"/>
    </source>
</evidence>
<evidence type="ECO:0000256" key="5">
    <source>
        <dbReference type="SAM" id="Phobius"/>
    </source>
</evidence>
<dbReference type="HOGENOM" id="CLU_427608_0_0_1"/>